<evidence type="ECO:0000256" key="9">
    <source>
        <dbReference type="ARBA" id="ARBA00052432"/>
    </source>
</evidence>
<evidence type="ECO:0000256" key="2">
    <source>
        <dbReference type="ARBA" id="ARBA00004742"/>
    </source>
</evidence>
<evidence type="ECO:0000256" key="7">
    <source>
        <dbReference type="ARBA" id="ARBA00023152"/>
    </source>
</evidence>
<dbReference type="PROSITE" id="PS51440">
    <property type="entry name" value="TIM_2"/>
    <property type="match status" value="1"/>
</dbReference>
<dbReference type="GO" id="GO:0004807">
    <property type="term" value="F:triose-phosphate isomerase activity"/>
    <property type="evidence" value="ECO:0007669"/>
    <property type="project" value="UniProtKB-EC"/>
</dbReference>
<evidence type="ECO:0000256" key="8">
    <source>
        <dbReference type="ARBA" id="ARBA00023235"/>
    </source>
</evidence>
<dbReference type="Gene3D" id="3.20.20.70">
    <property type="entry name" value="Aldolase class I"/>
    <property type="match status" value="1"/>
</dbReference>
<evidence type="ECO:0000256" key="5">
    <source>
        <dbReference type="ARBA" id="ARBA00011940"/>
    </source>
</evidence>
<keyword evidence="8 12" id="KW-0413">Isomerase</keyword>
<dbReference type="Pfam" id="PF07004">
    <property type="entry name" value="SHIPPO-rpt"/>
    <property type="match status" value="10"/>
</dbReference>
<keyword evidence="7" id="KW-0324">Glycolysis</keyword>
<feature type="region of interest" description="Disordered" evidence="11">
    <location>
        <begin position="1"/>
        <end position="30"/>
    </location>
</feature>
<keyword evidence="13" id="KW-1185">Reference proteome</keyword>
<dbReference type="Proteomes" id="UP000039865">
    <property type="component" value="Unassembled WGS sequence"/>
</dbReference>
<dbReference type="OrthoDB" id="6715177at2759"/>
<comment type="similarity">
    <text evidence="3">Belongs to the triosephosphate isomerase family.</text>
</comment>
<dbReference type="EMBL" id="CCKQ01018446">
    <property type="protein sequence ID" value="CDW90416.1"/>
    <property type="molecule type" value="Genomic_DNA"/>
</dbReference>
<organism evidence="12 13">
    <name type="scientific">Stylonychia lemnae</name>
    <name type="common">Ciliate</name>
    <dbReference type="NCBI Taxonomy" id="5949"/>
    <lineage>
        <taxon>Eukaryota</taxon>
        <taxon>Sar</taxon>
        <taxon>Alveolata</taxon>
        <taxon>Ciliophora</taxon>
        <taxon>Intramacronucleata</taxon>
        <taxon>Spirotrichea</taxon>
        <taxon>Stichotrichia</taxon>
        <taxon>Sporadotrichida</taxon>
        <taxon>Oxytrichidae</taxon>
        <taxon>Stylonychinae</taxon>
        <taxon>Stylonychia</taxon>
    </lineage>
</organism>
<dbReference type="AlphaFoldDB" id="A0A078B8A1"/>
<feature type="region of interest" description="Disordered" evidence="11">
    <location>
        <begin position="143"/>
        <end position="171"/>
    </location>
</feature>
<dbReference type="CDD" id="cd00311">
    <property type="entry name" value="TIM"/>
    <property type="match status" value="1"/>
</dbReference>
<name>A0A078B8A1_STYLE</name>
<accession>A0A078B8A1</accession>
<evidence type="ECO:0000256" key="11">
    <source>
        <dbReference type="SAM" id="MobiDB-lite"/>
    </source>
</evidence>
<dbReference type="Pfam" id="PF00121">
    <property type="entry name" value="TIM"/>
    <property type="match status" value="1"/>
</dbReference>
<dbReference type="InParanoid" id="A0A078B8A1"/>
<evidence type="ECO:0000256" key="3">
    <source>
        <dbReference type="ARBA" id="ARBA00007422"/>
    </source>
</evidence>
<sequence length="715" mass="77433">MVNVPCYSMGSAPRMREAKTTSKETPGPGQYKQVNLIHKLKAPQWVIGSEKRASQMSQANPGPGQYNTIAKDNVGPKYHMGLKTNHSMSVTNLNPGPGNYNISRSLGQVGYIFGLKTQQQMGTHVRNPGPGAYSLRGSFNHIPGSKIGTSQRDDDIKRAKRLGSPGPGTYRYDNTIVHSALRQDAPKFGFGTADRDKNPGVGTVVSPGPGSYQHKQIMGHDGPKRSMTSRRPMSADSRNSPGPGQYTPAKESVAKAMPKYSIGHEQRDTLGLNHMKHTPAPNQYMASTATLTRQPSWVMGSSQRNGLGGANGSPGPGNYNIPSKMKDGPKYVMGLKGRDLGKEMLYVPGPGQYHPDFSTLKQKHPTFKIGSEQRIPGDKTTIRQVPGPGNYSPQKRPQSAAPKYGFGSSTRQQIKQTKDYTPGPGAYKVPARIQDVPSYLLPNRSQEFKFNHADNTSSEEIGNVMELLLLQKNLLKELLTKLSLTMIESVRQIIPLLNKNVDVVVAPASVHLTSVKSLLTPLISVAAQNCGAQGNGAFTGEVSADILVDLGLQWVILGHSERRSLYNESSEVVAKKTKYALSKGLNVILCIGEKLDEREAGTTNDVLKAQLDACKDSIENWGKVVVAYEPVWAIGTGKVASPEQAQETQAYVRSWLRDSVSEEVANNTRIIYGGSVTETNCAELIQQQDVDGFLVGGASLKPGFADIIKAVSSAQ</sequence>
<comment type="function">
    <text evidence="10">Catalyzes the interconversion of glyceraldehyde 3-phosphate and dihydroxyacetone phosphate in the glycolytic and gluconeogenic pathways.</text>
</comment>
<dbReference type="GO" id="GO:0019563">
    <property type="term" value="P:glycerol catabolic process"/>
    <property type="evidence" value="ECO:0007669"/>
    <property type="project" value="TreeGrafter"/>
</dbReference>
<feature type="region of interest" description="Disordered" evidence="11">
    <location>
        <begin position="189"/>
        <end position="251"/>
    </location>
</feature>
<evidence type="ECO:0000256" key="1">
    <source>
        <dbReference type="ARBA" id="ARBA00004680"/>
    </source>
</evidence>
<feature type="compositionally biased region" description="Low complexity" evidence="11">
    <location>
        <begin position="199"/>
        <end position="211"/>
    </location>
</feature>
<protein>
    <recommendedName>
        <fullName evidence="5">triose-phosphate isomerase</fullName>
        <ecNumber evidence="5">5.3.1.1</ecNumber>
    </recommendedName>
</protein>
<comment type="pathway">
    <text evidence="2">Carbohydrate biosynthesis; gluconeogenesis.</text>
</comment>
<dbReference type="HAMAP" id="MF_00147_B">
    <property type="entry name" value="TIM_B"/>
    <property type="match status" value="1"/>
</dbReference>
<comment type="catalytic activity">
    <reaction evidence="9">
        <text>D-glyceraldehyde 3-phosphate = dihydroxyacetone phosphate</text>
        <dbReference type="Rhea" id="RHEA:18585"/>
        <dbReference type="ChEBI" id="CHEBI:57642"/>
        <dbReference type="ChEBI" id="CHEBI:59776"/>
        <dbReference type="EC" id="5.3.1.1"/>
    </reaction>
    <physiologicalReaction direction="left-to-right" evidence="9">
        <dbReference type="Rhea" id="RHEA:18586"/>
    </physiologicalReaction>
</comment>
<feature type="region of interest" description="Disordered" evidence="11">
    <location>
        <begin position="369"/>
        <end position="427"/>
    </location>
</feature>
<keyword evidence="6" id="KW-0312">Gluconeogenesis</keyword>
<dbReference type="PROSITE" id="PS00171">
    <property type="entry name" value="TIM_1"/>
    <property type="match status" value="1"/>
</dbReference>
<comment type="pathway">
    <text evidence="1">Carbohydrate degradation; glycolysis; D-glyceraldehyde 3-phosphate from glycerone phosphate: step 1/1.</text>
</comment>
<dbReference type="InterPro" id="IPR022896">
    <property type="entry name" value="TrioseP_Isoase_bac/euk"/>
</dbReference>
<dbReference type="InterPro" id="IPR000652">
    <property type="entry name" value="Triosephosphate_isomerase"/>
</dbReference>
<evidence type="ECO:0000313" key="12">
    <source>
        <dbReference type="EMBL" id="CDW90416.1"/>
    </source>
</evidence>
<evidence type="ECO:0000313" key="13">
    <source>
        <dbReference type="Proteomes" id="UP000039865"/>
    </source>
</evidence>
<evidence type="ECO:0000256" key="10">
    <source>
        <dbReference type="ARBA" id="ARBA00056661"/>
    </source>
</evidence>
<dbReference type="GO" id="GO:0005829">
    <property type="term" value="C:cytosol"/>
    <property type="evidence" value="ECO:0007669"/>
    <property type="project" value="TreeGrafter"/>
</dbReference>
<dbReference type="InterPro" id="IPR013785">
    <property type="entry name" value="Aldolase_TIM"/>
</dbReference>
<dbReference type="GO" id="GO:0006096">
    <property type="term" value="P:glycolytic process"/>
    <property type="evidence" value="ECO:0007669"/>
    <property type="project" value="UniProtKB-KW"/>
</dbReference>
<dbReference type="InterPro" id="IPR010736">
    <property type="entry name" value="SHIPPO-rpt"/>
</dbReference>
<dbReference type="SUPFAM" id="SSF51351">
    <property type="entry name" value="Triosephosphate isomerase (TIM)"/>
    <property type="match status" value="1"/>
</dbReference>
<gene>
    <name evidence="12" type="primary">Contig7480.g7990</name>
    <name evidence="12" type="ORF">STYLEM_19559</name>
</gene>
<reference evidence="12 13" key="1">
    <citation type="submission" date="2014-06" db="EMBL/GenBank/DDBJ databases">
        <authorList>
            <person name="Swart Estienne"/>
        </authorList>
    </citation>
    <scope>NUCLEOTIDE SEQUENCE [LARGE SCALE GENOMIC DNA]</scope>
    <source>
        <strain evidence="12 13">130c</strain>
    </source>
</reference>
<dbReference type="GO" id="GO:0046166">
    <property type="term" value="P:glyceraldehyde-3-phosphate biosynthetic process"/>
    <property type="evidence" value="ECO:0007669"/>
    <property type="project" value="TreeGrafter"/>
</dbReference>
<evidence type="ECO:0000256" key="6">
    <source>
        <dbReference type="ARBA" id="ARBA00022432"/>
    </source>
</evidence>
<evidence type="ECO:0000256" key="4">
    <source>
        <dbReference type="ARBA" id="ARBA00011738"/>
    </source>
</evidence>
<dbReference type="NCBIfam" id="TIGR00419">
    <property type="entry name" value="tim"/>
    <property type="match status" value="1"/>
</dbReference>
<dbReference type="InterPro" id="IPR020861">
    <property type="entry name" value="Triosephosphate_isomerase_AS"/>
</dbReference>
<dbReference type="PANTHER" id="PTHR21139:SF2">
    <property type="entry name" value="TRIOSEPHOSPHATE ISOMERASE"/>
    <property type="match status" value="1"/>
</dbReference>
<dbReference type="PANTHER" id="PTHR21139">
    <property type="entry name" value="TRIOSEPHOSPHATE ISOMERASE"/>
    <property type="match status" value="1"/>
</dbReference>
<proteinExistence type="inferred from homology"/>
<comment type="subunit">
    <text evidence="4">Homodimer.</text>
</comment>
<dbReference type="GO" id="GO:0006094">
    <property type="term" value="P:gluconeogenesis"/>
    <property type="evidence" value="ECO:0007669"/>
    <property type="project" value="UniProtKB-KW"/>
</dbReference>
<dbReference type="EC" id="5.3.1.1" evidence="5"/>
<dbReference type="InterPro" id="IPR035990">
    <property type="entry name" value="TIM_sf"/>
</dbReference>
<dbReference type="FunFam" id="3.20.20.70:FF:000016">
    <property type="entry name" value="Triosephosphate isomerase"/>
    <property type="match status" value="1"/>
</dbReference>